<feature type="transmembrane region" description="Helical" evidence="8">
    <location>
        <begin position="246"/>
        <end position="270"/>
    </location>
</feature>
<gene>
    <name evidence="10" type="ORF">ACERK3_15400</name>
</gene>
<evidence type="ECO:0000256" key="5">
    <source>
        <dbReference type="ARBA" id="ARBA00022989"/>
    </source>
</evidence>
<feature type="transmembrane region" description="Helical" evidence="8">
    <location>
        <begin position="459"/>
        <end position="479"/>
    </location>
</feature>
<comment type="subcellular location">
    <subcellularLocation>
        <location evidence="1">Cell membrane</location>
        <topology evidence="1">Multi-pass membrane protein</topology>
    </subcellularLocation>
    <subcellularLocation>
        <location evidence="7">Membrane</location>
        <topology evidence="7">Multi-pass membrane protein</topology>
    </subcellularLocation>
</comment>
<sequence>MSDLVVWSICLPLLGAAATFVGPGRLAPAVGGAFALATAVTGAMVTWLVYDGGVMRHELGGWGAPLGVELYVDGLNVFMLGMTAVVALAISVASLTYFGVRDHAASGPGRWSSAGGYWPVWLTLWASMNLAFASADLFNLYIALELVGLSAVALMLIGRDTQVLTAAMRYLLASLMASLGYLLGVAMLYARYGTLDLYLIGAQLTGEPATWMAMALMSVGLFVKTALFPLHFWLPPAHSSAPGPVSAILSALVVKVSFYLLLRLWFVVFADLLSPTFGQVVGVLAAGAIVGGSVQAILQRRLKLLIAYSTVAQLGYMFLLVPLTIPYGGSEAWHGGAWSGGMYHMLSHALAKSAMFLAAAAVLLSVGSDRIRHFRGMAHELPVATFAFALAGVSLMGLPPSGGFVAKWFLVSAAIETGQWWWAVVILGGGLLTAAYIFMVIRYAFLPPSPPAFKPVPKLLQATAMVLALLAVLIGLRAVEPFALLEMGTPFVEAAHVGTHQGEVAE</sequence>
<evidence type="ECO:0000256" key="2">
    <source>
        <dbReference type="ARBA" id="ARBA00005346"/>
    </source>
</evidence>
<dbReference type="PANTHER" id="PTHR42703">
    <property type="entry name" value="NADH DEHYDROGENASE"/>
    <property type="match status" value="1"/>
</dbReference>
<feature type="transmembrane region" description="Helical" evidence="8">
    <location>
        <begin position="305"/>
        <end position="325"/>
    </location>
</feature>
<evidence type="ECO:0000256" key="6">
    <source>
        <dbReference type="ARBA" id="ARBA00023136"/>
    </source>
</evidence>
<keyword evidence="5 8" id="KW-1133">Transmembrane helix</keyword>
<feature type="transmembrane region" description="Helical" evidence="8">
    <location>
        <begin position="111"/>
        <end position="132"/>
    </location>
</feature>
<comment type="caution">
    <text evidence="10">The sequence shown here is derived from an EMBL/GenBank/DDBJ whole genome shotgun (WGS) entry which is preliminary data.</text>
</comment>
<evidence type="ECO:0000256" key="7">
    <source>
        <dbReference type="RuleBase" id="RU000320"/>
    </source>
</evidence>
<reference evidence="10 11" key="1">
    <citation type="submission" date="2024-08" db="EMBL/GenBank/DDBJ databases">
        <title>Whole-genome sequencing of halo(alkali)philic microorganisms from hypersaline lakes.</title>
        <authorList>
            <person name="Sorokin D.Y."/>
            <person name="Merkel A.Y."/>
            <person name="Messina E."/>
            <person name="Yakimov M."/>
        </authorList>
    </citation>
    <scope>NUCLEOTIDE SEQUENCE [LARGE SCALE GENOMIC DNA]</scope>
    <source>
        <strain evidence="10 11">AB-hyl4</strain>
    </source>
</reference>
<keyword evidence="3" id="KW-1003">Cell membrane</keyword>
<feature type="transmembrane region" description="Helical" evidence="8">
    <location>
        <begin position="6"/>
        <end position="22"/>
    </location>
</feature>
<feature type="transmembrane region" description="Helical" evidence="8">
    <location>
        <begin position="77"/>
        <end position="99"/>
    </location>
</feature>
<name>A0ABV4U9J0_9BACT</name>
<dbReference type="Proteomes" id="UP001575105">
    <property type="component" value="Unassembled WGS sequence"/>
</dbReference>
<feature type="transmembrane region" description="Helical" evidence="8">
    <location>
        <begin position="276"/>
        <end position="298"/>
    </location>
</feature>
<feature type="transmembrane region" description="Helical" evidence="8">
    <location>
        <begin position="419"/>
        <end position="438"/>
    </location>
</feature>
<feature type="transmembrane region" description="Helical" evidence="8">
    <location>
        <begin position="170"/>
        <end position="190"/>
    </location>
</feature>
<evidence type="ECO:0000313" key="10">
    <source>
        <dbReference type="EMBL" id="MFA9479673.1"/>
    </source>
</evidence>
<feature type="transmembrane region" description="Helical" evidence="8">
    <location>
        <begin position="378"/>
        <end position="399"/>
    </location>
</feature>
<dbReference type="Pfam" id="PF00361">
    <property type="entry name" value="Proton_antipo_M"/>
    <property type="match status" value="1"/>
</dbReference>
<feature type="transmembrane region" description="Helical" evidence="8">
    <location>
        <begin position="138"/>
        <end position="158"/>
    </location>
</feature>
<evidence type="ECO:0000256" key="1">
    <source>
        <dbReference type="ARBA" id="ARBA00004651"/>
    </source>
</evidence>
<organism evidence="10 11">
    <name type="scientific">Natronomicrosphaera hydrolytica</name>
    <dbReference type="NCBI Taxonomy" id="3242702"/>
    <lineage>
        <taxon>Bacteria</taxon>
        <taxon>Pseudomonadati</taxon>
        <taxon>Planctomycetota</taxon>
        <taxon>Phycisphaerae</taxon>
        <taxon>Phycisphaerales</taxon>
        <taxon>Phycisphaeraceae</taxon>
        <taxon>Natronomicrosphaera</taxon>
    </lineage>
</organism>
<keyword evidence="11" id="KW-1185">Reference proteome</keyword>
<keyword evidence="6 8" id="KW-0472">Membrane</keyword>
<evidence type="ECO:0000256" key="8">
    <source>
        <dbReference type="SAM" id="Phobius"/>
    </source>
</evidence>
<dbReference type="InterPro" id="IPR050586">
    <property type="entry name" value="CPA3_Na-H_Antiporter_D"/>
</dbReference>
<feature type="transmembrane region" description="Helical" evidence="8">
    <location>
        <begin position="29"/>
        <end position="50"/>
    </location>
</feature>
<dbReference type="RefSeq" id="WP_425346599.1">
    <property type="nucleotide sequence ID" value="NZ_JBGUBD010000011.1"/>
</dbReference>
<dbReference type="InterPro" id="IPR003918">
    <property type="entry name" value="NADH_UbQ_OxRdtase"/>
</dbReference>
<evidence type="ECO:0000259" key="9">
    <source>
        <dbReference type="Pfam" id="PF00361"/>
    </source>
</evidence>
<keyword evidence="4 7" id="KW-0812">Transmembrane</keyword>
<dbReference type="PRINTS" id="PR01437">
    <property type="entry name" value="NUOXDRDTASE4"/>
</dbReference>
<comment type="similarity">
    <text evidence="2">Belongs to the CPA3 antiporters (TC 2.A.63) subunit D family.</text>
</comment>
<protein>
    <submittedName>
        <fullName evidence="10">Complex I subunit 5 family protein</fullName>
    </submittedName>
</protein>
<dbReference type="EMBL" id="JBGUBD010000011">
    <property type="protein sequence ID" value="MFA9479673.1"/>
    <property type="molecule type" value="Genomic_DNA"/>
</dbReference>
<accession>A0ABV4U9J0</accession>
<evidence type="ECO:0000256" key="3">
    <source>
        <dbReference type="ARBA" id="ARBA00022475"/>
    </source>
</evidence>
<proteinExistence type="inferred from homology"/>
<evidence type="ECO:0000313" key="11">
    <source>
        <dbReference type="Proteomes" id="UP001575105"/>
    </source>
</evidence>
<feature type="domain" description="NADH:quinone oxidoreductase/Mrp antiporter transmembrane" evidence="9">
    <location>
        <begin position="134"/>
        <end position="432"/>
    </location>
</feature>
<feature type="transmembrane region" description="Helical" evidence="8">
    <location>
        <begin position="210"/>
        <end position="234"/>
    </location>
</feature>
<dbReference type="InterPro" id="IPR001750">
    <property type="entry name" value="ND/Mrp_TM"/>
</dbReference>
<feature type="transmembrane region" description="Helical" evidence="8">
    <location>
        <begin position="345"/>
        <end position="366"/>
    </location>
</feature>
<evidence type="ECO:0000256" key="4">
    <source>
        <dbReference type="ARBA" id="ARBA00022692"/>
    </source>
</evidence>
<dbReference type="PANTHER" id="PTHR42703:SF1">
    <property type="entry name" value="NA(+)_H(+) ANTIPORTER SUBUNIT D1"/>
    <property type="match status" value="1"/>
</dbReference>